<dbReference type="RefSeq" id="XP_013786020.2">
    <property type="nucleotide sequence ID" value="XM_013930566.2"/>
</dbReference>
<evidence type="ECO:0000256" key="1">
    <source>
        <dbReference type="SAM" id="MobiDB-lite"/>
    </source>
</evidence>
<keyword evidence="3" id="KW-1185">Reference proteome</keyword>
<dbReference type="InterPro" id="IPR011333">
    <property type="entry name" value="SKP1/BTB/POZ_sf"/>
</dbReference>
<evidence type="ECO:0000313" key="4">
    <source>
        <dbReference type="RefSeq" id="XP_013786020.2"/>
    </source>
</evidence>
<feature type="region of interest" description="Disordered" evidence="1">
    <location>
        <begin position="1"/>
        <end position="62"/>
    </location>
</feature>
<dbReference type="InterPro" id="IPR000210">
    <property type="entry name" value="BTB/POZ_dom"/>
</dbReference>
<dbReference type="PANTHER" id="PTHR16064:SF3">
    <property type="entry name" value="BTB_POZ DOMAIN-CONTAINING PROTEIN 7"/>
    <property type="match status" value="1"/>
</dbReference>
<dbReference type="Pfam" id="PF00651">
    <property type="entry name" value="BTB"/>
    <property type="match status" value="2"/>
</dbReference>
<feature type="domain" description="BTB" evidence="2">
    <location>
        <begin position="146"/>
        <end position="215"/>
    </location>
</feature>
<gene>
    <name evidence="4" type="primary">LOC106470043</name>
</gene>
<feature type="domain" description="BTB" evidence="2">
    <location>
        <begin position="298"/>
        <end position="364"/>
    </location>
</feature>
<dbReference type="Proteomes" id="UP000694941">
    <property type="component" value="Unplaced"/>
</dbReference>
<dbReference type="SUPFAM" id="SSF54695">
    <property type="entry name" value="POZ domain"/>
    <property type="match status" value="2"/>
</dbReference>
<proteinExistence type="predicted"/>
<reference evidence="4" key="1">
    <citation type="submission" date="2025-08" db="UniProtKB">
        <authorList>
            <consortium name="RefSeq"/>
        </authorList>
    </citation>
    <scope>IDENTIFICATION</scope>
    <source>
        <tissue evidence="4">Muscle</tissue>
    </source>
</reference>
<organism evidence="3 4">
    <name type="scientific">Limulus polyphemus</name>
    <name type="common">Atlantic horseshoe crab</name>
    <dbReference type="NCBI Taxonomy" id="6850"/>
    <lineage>
        <taxon>Eukaryota</taxon>
        <taxon>Metazoa</taxon>
        <taxon>Ecdysozoa</taxon>
        <taxon>Arthropoda</taxon>
        <taxon>Chelicerata</taxon>
        <taxon>Merostomata</taxon>
        <taxon>Xiphosura</taxon>
        <taxon>Limulidae</taxon>
        <taxon>Limulus</taxon>
    </lineage>
</organism>
<dbReference type="PANTHER" id="PTHR16064">
    <property type="entry name" value="BTB POZ DOMAIN CONTAINING 7"/>
    <property type="match status" value="1"/>
</dbReference>
<sequence>MNKSKMGAASSTGYHSSDSMSSIQTNSESSAVVPGSTSLSSDLTQNLGVQGGGTGKEKKRKAAPLVLSTLRKRFIRKRRTSKSFDHAQVFREFLEEWSLRDVALLVEHYEAQSALRELVLQADLARPSARTCQQDLGLIFESKFSSDVDLIYKGRCFPAHRAILCIRCPFFREMLYDPLSCGSQIAIEIDIPGVSLGMFNELLRYLYTGELSVGDKYEGNVDTLIQLSEQFGIPNPLREDMKYLMTSKLFADACLVFRHSSVSSHRKENSAIASYNLTGKVGVRHGFSAGEYRNELEEEIPCHKVVLASRSPFFRNVIQRYQRRSNEMKEPAVMRIVLDDAIVPKRYAKIILFALYCDTFDLFSLLTEVERSTPTVCSEGNSTLIVRSYQRSVIDQLMELYEVAQLLEIDSLLHGKMHFN</sequence>
<evidence type="ECO:0000313" key="3">
    <source>
        <dbReference type="Proteomes" id="UP000694941"/>
    </source>
</evidence>
<dbReference type="Gene3D" id="3.30.710.10">
    <property type="entry name" value="Potassium Channel Kv1.1, Chain A"/>
    <property type="match status" value="2"/>
</dbReference>
<name>A0ABM1BP98_LIMPO</name>
<feature type="compositionally biased region" description="Polar residues" evidence="1">
    <location>
        <begin position="1"/>
        <end position="48"/>
    </location>
</feature>
<evidence type="ECO:0000259" key="2">
    <source>
        <dbReference type="PROSITE" id="PS50097"/>
    </source>
</evidence>
<dbReference type="GeneID" id="106470043"/>
<dbReference type="InterPro" id="IPR042345">
    <property type="entry name" value="Btbd7"/>
</dbReference>
<dbReference type="PROSITE" id="PS50097">
    <property type="entry name" value="BTB"/>
    <property type="match status" value="2"/>
</dbReference>
<protein>
    <submittedName>
        <fullName evidence="4">BTB/POZ domain-containing protein 7-like</fullName>
    </submittedName>
</protein>
<dbReference type="SMART" id="SM00225">
    <property type="entry name" value="BTB"/>
    <property type="match status" value="1"/>
</dbReference>
<accession>A0ABM1BP98</accession>